<organism evidence="2 3">
    <name type="scientific">Rubus argutus</name>
    <name type="common">Southern blackberry</name>
    <dbReference type="NCBI Taxonomy" id="59490"/>
    <lineage>
        <taxon>Eukaryota</taxon>
        <taxon>Viridiplantae</taxon>
        <taxon>Streptophyta</taxon>
        <taxon>Embryophyta</taxon>
        <taxon>Tracheophyta</taxon>
        <taxon>Spermatophyta</taxon>
        <taxon>Magnoliopsida</taxon>
        <taxon>eudicotyledons</taxon>
        <taxon>Gunneridae</taxon>
        <taxon>Pentapetalae</taxon>
        <taxon>rosids</taxon>
        <taxon>fabids</taxon>
        <taxon>Rosales</taxon>
        <taxon>Rosaceae</taxon>
        <taxon>Rosoideae</taxon>
        <taxon>Rosoideae incertae sedis</taxon>
        <taxon>Rubus</taxon>
    </lineage>
</organism>
<reference evidence="2 3" key="1">
    <citation type="journal article" date="2023" name="G3 (Bethesda)">
        <title>A chromosome-length genome assembly and annotation of blackberry (Rubus argutus, cv. 'Hillquist').</title>
        <authorList>
            <person name="Bruna T."/>
            <person name="Aryal R."/>
            <person name="Dudchenko O."/>
            <person name="Sargent D.J."/>
            <person name="Mead D."/>
            <person name="Buti M."/>
            <person name="Cavallini A."/>
            <person name="Hytonen T."/>
            <person name="Andres J."/>
            <person name="Pham M."/>
            <person name="Weisz D."/>
            <person name="Mascagni F."/>
            <person name="Usai G."/>
            <person name="Natali L."/>
            <person name="Bassil N."/>
            <person name="Fernandez G.E."/>
            <person name="Lomsadze A."/>
            <person name="Armour M."/>
            <person name="Olukolu B."/>
            <person name="Poorten T."/>
            <person name="Britton C."/>
            <person name="Davik J."/>
            <person name="Ashrafi H."/>
            <person name="Aiden E.L."/>
            <person name="Borodovsky M."/>
            <person name="Worthington M."/>
        </authorList>
    </citation>
    <scope>NUCLEOTIDE SEQUENCE [LARGE SCALE GENOMIC DNA]</scope>
    <source>
        <strain evidence="2">PI 553951</strain>
    </source>
</reference>
<keyword evidence="3" id="KW-1185">Reference proteome</keyword>
<dbReference type="InterPro" id="IPR024752">
    <property type="entry name" value="Myb/SANT-like_dom"/>
</dbReference>
<dbReference type="AlphaFoldDB" id="A0AAW1WET6"/>
<dbReference type="PANTHER" id="PTHR46250">
    <property type="entry name" value="MYB/SANT-LIKE DNA-BINDING DOMAIN PROTEIN-RELATED"/>
    <property type="match status" value="1"/>
</dbReference>
<accession>A0AAW1WET6</accession>
<gene>
    <name evidence="2" type="ORF">M0R45_031556</name>
</gene>
<dbReference type="EMBL" id="JBEDUW010000006">
    <property type="protein sequence ID" value="KAK9923123.1"/>
    <property type="molecule type" value="Genomic_DNA"/>
</dbReference>
<evidence type="ECO:0000259" key="1">
    <source>
        <dbReference type="Pfam" id="PF12776"/>
    </source>
</evidence>
<dbReference type="Proteomes" id="UP001457282">
    <property type="component" value="Unassembled WGS sequence"/>
</dbReference>
<protein>
    <recommendedName>
        <fullName evidence="1">Myb/SANT-like domain-containing protein</fullName>
    </recommendedName>
</protein>
<name>A0AAW1WET6_RUBAR</name>
<sequence length="239" mass="27745">MDSEDRLKYSPHVESKIKDFKKKYAVIYDMLNKSGFGWNDVRKCVEVDNDEAWYTYVKYHKDADGWRGKPFPHYERLAQVFGVDRAIGKAAKVPAAIVEEVNQELKNQESAEAFDSKLEGDQLSTAKSEEFTSKSKKRKREDDDKIVHGLDKFAATFKEVMQTSNEQIRLLVEYMQPKGNKKDEVRAKKDELWAELLKLNLSTTNRIKALKFLMADSAELFLALDKEEEKLEFIMQLIC</sequence>
<evidence type="ECO:0000313" key="2">
    <source>
        <dbReference type="EMBL" id="KAK9923123.1"/>
    </source>
</evidence>
<dbReference type="Pfam" id="PF12776">
    <property type="entry name" value="Myb_DNA-bind_3"/>
    <property type="match status" value="1"/>
</dbReference>
<comment type="caution">
    <text evidence="2">The sequence shown here is derived from an EMBL/GenBank/DDBJ whole genome shotgun (WGS) entry which is preliminary data.</text>
</comment>
<dbReference type="PANTHER" id="PTHR46250:SF15">
    <property type="entry name" value="OS01G0523800 PROTEIN"/>
    <property type="match status" value="1"/>
</dbReference>
<evidence type="ECO:0000313" key="3">
    <source>
        <dbReference type="Proteomes" id="UP001457282"/>
    </source>
</evidence>
<proteinExistence type="predicted"/>
<feature type="domain" description="Myb/SANT-like" evidence="1">
    <location>
        <begin position="10"/>
        <end position="56"/>
    </location>
</feature>